<proteinExistence type="predicted"/>
<evidence type="ECO:0000313" key="1">
    <source>
        <dbReference type="EMBL" id="SBW01761.1"/>
    </source>
</evidence>
<name>A0A212JQS4_9BACT</name>
<protein>
    <submittedName>
        <fullName evidence="1">Uncharacterized protein</fullName>
    </submittedName>
</protein>
<accession>A0A212JQS4</accession>
<sequence length="28" mass="3383">MIFLFCTMRAIKNQDLKVRMANLDLFYS</sequence>
<dbReference type="EMBL" id="FLUP01000001">
    <property type="protein sequence ID" value="SBW01761.1"/>
    <property type="molecule type" value="Genomic_DNA"/>
</dbReference>
<organism evidence="1">
    <name type="scientific">uncultured Desulfovibrio sp</name>
    <dbReference type="NCBI Taxonomy" id="167968"/>
    <lineage>
        <taxon>Bacteria</taxon>
        <taxon>Pseudomonadati</taxon>
        <taxon>Thermodesulfobacteriota</taxon>
        <taxon>Desulfovibrionia</taxon>
        <taxon>Desulfovibrionales</taxon>
        <taxon>Desulfovibrionaceae</taxon>
        <taxon>Desulfovibrio</taxon>
        <taxon>environmental samples</taxon>
    </lineage>
</organism>
<dbReference type="AlphaFoldDB" id="A0A212JQS4"/>
<gene>
    <name evidence="1" type="ORF">KM92DES2_11553</name>
</gene>
<reference evidence="1" key="1">
    <citation type="submission" date="2016-04" db="EMBL/GenBank/DDBJ databases">
        <authorList>
            <person name="Evans L.H."/>
            <person name="Alamgir A."/>
            <person name="Owens N."/>
            <person name="Weber N.D."/>
            <person name="Virtaneva K."/>
            <person name="Barbian K."/>
            <person name="Babar A."/>
            <person name="Rosenke K."/>
        </authorList>
    </citation>
    <scope>NUCLEOTIDE SEQUENCE</scope>
    <source>
        <strain evidence="1">92-2</strain>
    </source>
</reference>